<dbReference type="Pfam" id="PF04504">
    <property type="entry name" value="GeBP-like_DBD"/>
    <property type="match status" value="1"/>
</dbReference>
<dbReference type="GeneID" id="101497918"/>
<dbReference type="AlphaFoldDB" id="A0A1S2Z0G1"/>
<accession>A0A1S2Z0G1</accession>
<feature type="domain" description="Glabrous enhancer-binding protein-like DBD" evidence="2">
    <location>
        <begin position="24"/>
        <end position="111"/>
    </location>
</feature>
<reference evidence="4" key="2">
    <citation type="submission" date="2025-08" db="UniProtKB">
        <authorList>
            <consortium name="RefSeq"/>
        </authorList>
    </citation>
    <scope>IDENTIFICATION</scope>
    <source>
        <tissue evidence="4">Etiolated seedlings</tissue>
    </source>
</reference>
<sequence>MEKEIKCWKQASSSLKAANETKFFKRLFSEDDEVIILQGLAGTDLNSASSHSDIYSYFKSQLSFKPTRTQLRDKICKLKTKFKNKENSKFPPIFTSSHEQKIFDLSKKLWSNDKEESEESDIELSEMLLFDVDVFRMRRKLLDRTKKAEFDERWNNLKLLEIKFFYDGLALFKDLSDLLLKSP</sequence>
<dbReference type="PANTHER" id="PTHR31662:SF33">
    <property type="entry name" value="DNA-BINDING STOREKEEPER PROTEIN TRANSCRIPTIONAL REGULATOR-LIKE PROTEIN"/>
    <property type="match status" value="1"/>
</dbReference>
<reference evidence="3" key="1">
    <citation type="journal article" date="2013" name="Nat. Biotechnol.">
        <title>Draft genome sequence of chickpea (Cicer arietinum) provides a resource for trait improvement.</title>
        <authorList>
            <person name="Varshney R.K."/>
            <person name="Song C."/>
            <person name="Saxena R.K."/>
            <person name="Azam S."/>
            <person name="Yu S."/>
            <person name="Sharpe A.G."/>
            <person name="Cannon S."/>
            <person name="Baek J."/>
            <person name="Rosen B.D."/>
            <person name="Tar'an B."/>
            <person name="Millan T."/>
            <person name="Zhang X."/>
            <person name="Ramsay L.D."/>
            <person name="Iwata A."/>
            <person name="Wang Y."/>
            <person name="Nelson W."/>
            <person name="Farmer A.D."/>
            <person name="Gaur P.M."/>
            <person name="Soderlund C."/>
            <person name="Penmetsa R.V."/>
            <person name="Xu C."/>
            <person name="Bharti A.K."/>
            <person name="He W."/>
            <person name="Winter P."/>
            <person name="Zhao S."/>
            <person name="Hane J.K."/>
            <person name="Carrasquilla-Garcia N."/>
            <person name="Condie J.A."/>
            <person name="Upadhyaya H.D."/>
            <person name="Luo M.C."/>
            <person name="Thudi M."/>
            <person name="Gowda C.L."/>
            <person name="Singh N.P."/>
            <person name="Lichtenzveig J."/>
            <person name="Gali K.K."/>
            <person name="Rubio J."/>
            <person name="Nadarajan N."/>
            <person name="Dolezel J."/>
            <person name="Bansal K.C."/>
            <person name="Xu X."/>
            <person name="Edwards D."/>
            <person name="Zhang G."/>
            <person name="Kahl G."/>
            <person name="Gil J."/>
            <person name="Singh K.B."/>
            <person name="Datta S.K."/>
            <person name="Jackson S.A."/>
            <person name="Wang J."/>
            <person name="Cook D.R."/>
        </authorList>
    </citation>
    <scope>NUCLEOTIDE SEQUENCE [LARGE SCALE GENOMIC DNA]</scope>
    <source>
        <strain evidence="3">cv. CDC Frontier</strain>
    </source>
</reference>
<dbReference type="STRING" id="3827.A0A1S2Z0G1"/>
<keyword evidence="3" id="KW-1185">Reference proteome</keyword>
<dbReference type="RefSeq" id="XP_004512842.1">
    <property type="nucleotide sequence ID" value="XM_004512785.1"/>
</dbReference>
<dbReference type="InterPro" id="IPR007592">
    <property type="entry name" value="GEBP"/>
</dbReference>
<dbReference type="GO" id="GO:0006355">
    <property type="term" value="P:regulation of DNA-templated transcription"/>
    <property type="evidence" value="ECO:0007669"/>
    <property type="project" value="InterPro"/>
</dbReference>
<dbReference type="PaxDb" id="3827-XP_004512842.1"/>
<dbReference type="KEGG" id="cam:101497918"/>
<comment type="similarity">
    <text evidence="1">Belongs to the GeBP family.</text>
</comment>
<dbReference type="InterPro" id="IPR053932">
    <property type="entry name" value="GeBP-like_DBD"/>
</dbReference>
<dbReference type="GO" id="GO:0005634">
    <property type="term" value="C:nucleus"/>
    <property type="evidence" value="ECO:0007669"/>
    <property type="project" value="TreeGrafter"/>
</dbReference>
<protein>
    <submittedName>
        <fullName evidence="4">Probable transcription factor At1g11510</fullName>
    </submittedName>
</protein>
<evidence type="ECO:0000313" key="4">
    <source>
        <dbReference type="RefSeq" id="XP_004512842.1"/>
    </source>
</evidence>
<gene>
    <name evidence="4" type="primary">LOC101497918</name>
</gene>
<dbReference type="OrthoDB" id="661680at2759"/>
<proteinExistence type="inferred from homology"/>
<organism evidence="3 4">
    <name type="scientific">Cicer arietinum</name>
    <name type="common">Chickpea</name>
    <name type="synonym">Garbanzo</name>
    <dbReference type="NCBI Taxonomy" id="3827"/>
    <lineage>
        <taxon>Eukaryota</taxon>
        <taxon>Viridiplantae</taxon>
        <taxon>Streptophyta</taxon>
        <taxon>Embryophyta</taxon>
        <taxon>Tracheophyta</taxon>
        <taxon>Spermatophyta</taxon>
        <taxon>Magnoliopsida</taxon>
        <taxon>eudicotyledons</taxon>
        <taxon>Gunneridae</taxon>
        <taxon>Pentapetalae</taxon>
        <taxon>rosids</taxon>
        <taxon>fabids</taxon>
        <taxon>Fabales</taxon>
        <taxon>Fabaceae</taxon>
        <taxon>Papilionoideae</taxon>
        <taxon>50 kb inversion clade</taxon>
        <taxon>NPAAA clade</taxon>
        <taxon>Hologalegina</taxon>
        <taxon>IRL clade</taxon>
        <taxon>Cicereae</taxon>
        <taxon>Cicer</taxon>
    </lineage>
</organism>
<dbReference type="Proteomes" id="UP000087171">
    <property type="component" value="Chromosome Ca8"/>
</dbReference>
<evidence type="ECO:0000313" key="3">
    <source>
        <dbReference type="Proteomes" id="UP000087171"/>
    </source>
</evidence>
<dbReference type="PANTHER" id="PTHR31662">
    <property type="entry name" value="BNAANNG10740D PROTEIN-RELATED"/>
    <property type="match status" value="1"/>
</dbReference>
<name>A0A1S2Z0G1_CICAR</name>
<evidence type="ECO:0000256" key="1">
    <source>
        <dbReference type="ARBA" id="ARBA00010820"/>
    </source>
</evidence>
<evidence type="ECO:0000259" key="2">
    <source>
        <dbReference type="Pfam" id="PF04504"/>
    </source>
</evidence>